<sequence>MANPPVTATESGVGQRIASIHELTIVHEYSLGLSAGETSRWINAAWGDETVGKTTRFNEFRAVSGDLTYRKGAGRPKEIERRRVLNATEMSPSLRIRIKTWMWVEEKF</sequence>
<evidence type="ECO:0000313" key="1">
    <source>
        <dbReference type="EMBL" id="KAJ1359318.1"/>
    </source>
</evidence>
<proteinExistence type="predicted"/>
<comment type="caution">
    <text evidence="1">The sequence shown here is derived from an EMBL/GenBank/DDBJ whole genome shotgun (WGS) entry which is preliminary data.</text>
</comment>
<protein>
    <submittedName>
        <fullName evidence="1">Uncharacterized protein</fullName>
    </submittedName>
</protein>
<keyword evidence="2" id="KW-1185">Reference proteome</keyword>
<dbReference type="EMBL" id="JAHQIW010003596">
    <property type="protein sequence ID" value="KAJ1359318.1"/>
    <property type="molecule type" value="Genomic_DNA"/>
</dbReference>
<dbReference type="Proteomes" id="UP001196413">
    <property type="component" value="Unassembled WGS sequence"/>
</dbReference>
<accession>A0AAD5MMC2</accession>
<name>A0AAD5MMC2_PARTN</name>
<gene>
    <name evidence="1" type="ORF">KIN20_018011</name>
</gene>
<evidence type="ECO:0000313" key="2">
    <source>
        <dbReference type="Proteomes" id="UP001196413"/>
    </source>
</evidence>
<dbReference type="AlphaFoldDB" id="A0AAD5MMC2"/>
<reference evidence="1" key="1">
    <citation type="submission" date="2021-06" db="EMBL/GenBank/DDBJ databases">
        <title>Parelaphostrongylus tenuis whole genome reference sequence.</title>
        <authorList>
            <person name="Garwood T.J."/>
            <person name="Larsen P.A."/>
            <person name="Fountain-Jones N.M."/>
            <person name="Garbe J.R."/>
            <person name="Macchietto M.G."/>
            <person name="Kania S.A."/>
            <person name="Gerhold R.W."/>
            <person name="Richards J.E."/>
            <person name="Wolf T.M."/>
        </authorList>
    </citation>
    <scope>NUCLEOTIDE SEQUENCE</scope>
    <source>
        <strain evidence="1">MNPRO001-30</strain>
        <tissue evidence="1">Meninges</tissue>
    </source>
</reference>
<organism evidence="1 2">
    <name type="scientific">Parelaphostrongylus tenuis</name>
    <name type="common">Meningeal worm</name>
    <dbReference type="NCBI Taxonomy" id="148309"/>
    <lineage>
        <taxon>Eukaryota</taxon>
        <taxon>Metazoa</taxon>
        <taxon>Ecdysozoa</taxon>
        <taxon>Nematoda</taxon>
        <taxon>Chromadorea</taxon>
        <taxon>Rhabditida</taxon>
        <taxon>Rhabditina</taxon>
        <taxon>Rhabditomorpha</taxon>
        <taxon>Strongyloidea</taxon>
        <taxon>Metastrongylidae</taxon>
        <taxon>Parelaphostrongylus</taxon>
    </lineage>
</organism>